<feature type="non-terminal residue" evidence="1">
    <location>
        <position position="122"/>
    </location>
</feature>
<dbReference type="Proteomes" id="UP001295444">
    <property type="component" value="Chromosome 10"/>
</dbReference>
<reference evidence="1" key="1">
    <citation type="submission" date="2022-03" db="EMBL/GenBank/DDBJ databases">
        <authorList>
            <person name="Alioto T."/>
            <person name="Alioto T."/>
            <person name="Gomez Garrido J."/>
        </authorList>
    </citation>
    <scope>NUCLEOTIDE SEQUENCE</scope>
</reference>
<evidence type="ECO:0000313" key="2">
    <source>
        <dbReference type="Proteomes" id="UP001295444"/>
    </source>
</evidence>
<proteinExistence type="predicted"/>
<evidence type="ECO:0000313" key="1">
    <source>
        <dbReference type="EMBL" id="CAH2318724.1"/>
    </source>
</evidence>
<name>A0AAD1WR59_PELCU</name>
<organism evidence="1 2">
    <name type="scientific">Pelobates cultripes</name>
    <name type="common">Western spadefoot toad</name>
    <dbReference type="NCBI Taxonomy" id="61616"/>
    <lineage>
        <taxon>Eukaryota</taxon>
        <taxon>Metazoa</taxon>
        <taxon>Chordata</taxon>
        <taxon>Craniata</taxon>
        <taxon>Vertebrata</taxon>
        <taxon>Euteleostomi</taxon>
        <taxon>Amphibia</taxon>
        <taxon>Batrachia</taxon>
        <taxon>Anura</taxon>
        <taxon>Pelobatoidea</taxon>
        <taxon>Pelobatidae</taxon>
        <taxon>Pelobates</taxon>
    </lineage>
</organism>
<accession>A0AAD1WR59</accession>
<dbReference type="AlphaFoldDB" id="A0AAD1WR59"/>
<keyword evidence="2" id="KW-1185">Reference proteome</keyword>
<dbReference type="EMBL" id="OW240921">
    <property type="protein sequence ID" value="CAH2318724.1"/>
    <property type="molecule type" value="Genomic_DNA"/>
</dbReference>
<sequence>MQLETQLTALRAAELQHKKDPSPALTAQLQTHRQEIQKFMAQDAKKALQWTRQIFYEKTNKADTLLARRFRQRQQSKHITQIQTPDGQLRTLPHQIATVFQDYYVSLYDHDPESRQDPNATR</sequence>
<protein>
    <submittedName>
        <fullName evidence="1">Uncharacterized protein</fullName>
    </submittedName>
</protein>
<gene>
    <name evidence="1" type="ORF">PECUL_23A039247</name>
</gene>